<accession>A0A172YDP4</accession>
<dbReference type="PANTHER" id="PTHR35333:SF5">
    <property type="entry name" value="CONSERVED LIPOPROTEIN LPQF-RELATED"/>
    <property type="match status" value="1"/>
</dbReference>
<evidence type="ECO:0000313" key="4">
    <source>
        <dbReference type="EMBL" id="ANF57368.1"/>
    </source>
</evidence>
<dbReference type="InterPro" id="IPR045155">
    <property type="entry name" value="Beta-lactam_cat"/>
</dbReference>
<keyword evidence="5" id="KW-1185">Reference proteome</keyword>
<dbReference type="InterPro" id="IPR012338">
    <property type="entry name" value="Beta-lactam/transpept-like"/>
</dbReference>
<evidence type="ECO:0000256" key="2">
    <source>
        <dbReference type="SAM" id="SignalP"/>
    </source>
</evidence>
<proteinExistence type="predicted"/>
<dbReference type="EMBL" id="CP015243">
    <property type="protein sequence ID" value="ANF57368.1"/>
    <property type="molecule type" value="Genomic_DNA"/>
</dbReference>
<keyword evidence="2" id="KW-0732">Signal</keyword>
<feature type="chain" id="PRO_5008004616" description="Beta-lactamase class A catalytic domain-containing protein" evidence="2">
    <location>
        <begin position="30"/>
        <end position="401"/>
    </location>
</feature>
<dbReference type="GO" id="GO:0030655">
    <property type="term" value="P:beta-lactam antibiotic catabolic process"/>
    <property type="evidence" value="ECO:0007669"/>
    <property type="project" value="InterPro"/>
</dbReference>
<feature type="domain" description="Beta-lactamase class A catalytic" evidence="3">
    <location>
        <begin position="146"/>
        <end position="243"/>
    </location>
</feature>
<evidence type="ECO:0000313" key="5">
    <source>
        <dbReference type="Proteomes" id="UP000077875"/>
    </source>
</evidence>
<dbReference type="KEGG" id="haa:A5892_07740"/>
<protein>
    <recommendedName>
        <fullName evidence="3">Beta-lactamase class A catalytic domain-containing protein</fullName>
    </recommendedName>
</protein>
<dbReference type="InterPro" id="IPR000871">
    <property type="entry name" value="Beta-lactam_class-A"/>
</dbReference>
<dbReference type="Gene3D" id="3.40.710.10">
    <property type="entry name" value="DD-peptidase/beta-lactamase superfamily"/>
    <property type="match status" value="1"/>
</dbReference>
<dbReference type="Pfam" id="PF13354">
    <property type="entry name" value="Beta-lactamase2"/>
    <property type="match status" value="1"/>
</dbReference>
<name>A0A172YDP4_9GAMM</name>
<dbReference type="AlphaFoldDB" id="A0A172YDP4"/>
<sequence>MEATSMRSIRLLPILASLCAACLLVPAHAEVAPTPAAAIEALFNGRASEPQRYASAFREQVSPQQVAEIVAGMERRLGGLKSIDTRRSGALLHFERGRVPARIALDAEGRISQLWFGVAELDDDIDTLAGLIQALPGDTALLVVADGEPLVSHNAQAPLAVGSAAKLSVLRALALAIEEQRLAWDQVVTLDPGWRSLPSGQLQEWPAGTPVTVATLAHLMIAISDNTATDALIHLVGRDAVEAISPRNVPFLTTRELFSLKADDAAGLRERWREGDIDARREILASLRDAPLPAVDSLSPDVTHEIEWFISAEELCELLDATHGSPSLSINPGLADPAQWQQVAYKGGSEPGVLNLSTRLVAADGRSHCVIASWNDDAALDQQALFDPYRGIIERLKGELK</sequence>
<dbReference type="SUPFAM" id="SSF56601">
    <property type="entry name" value="beta-lactamase/transpeptidase-like"/>
    <property type="match status" value="1"/>
</dbReference>
<comment type="catalytic activity">
    <reaction evidence="1">
        <text>a beta-lactam + H2O = a substituted beta-amino acid</text>
        <dbReference type="Rhea" id="RHEA:20401"/>
        <dbReference type="ChEBI" id="CHEBI:15377"/>
        <dbReference type="ChEBI" id="CHEBI:35627"/>
        <dbReference type="ChEBI" id="CHEBI:140347"/>
        <dbReference type="EC" id="3.5.2.6"/>
    </reaction>
</comment>
<feature type="signal peptide" evidence="2">
    <location>
        <begin position="1"/>
        <end position="29"/>
    </location>
</feature>
<organism evidence="4 5">
    <name type="scientific">Halotalea alkalilenta</name>
    <dbReference type="NCBI Taxonomy" id="376489"/>
    <lineage>
        <taxon>Bacteria</taxon>
        <taxon>Pseudomonadati</taxon>
        <taxon>Pseudomonadota</taxon>
        <taxon>Gammaproteobacteria</taxon>
        <taxon>Oceanospirillales</taxon>
        <taxon>Halomonadaceae</taxon>
        <taxon>Halotalea</taxon>
    </lineage>
</organism>
<evidence type="ECO:0000256" key="1">
    <source>
        <dbReference type="ARBA" id="ARBA00001526"/>
    </source>
</evidence>
<dbReference type="Proteomes" id="UP000077875">
    <property type="component" value="Chromosome"/>
</dbReference>
<gene>
    <name evidence="4" type="ORF">A5892_07740</name>
</gene>
<reference evidence="4 5" key="1">
    <citation type="submission" date="2016-04" db="EMBL/GenBank/DDBJ databases">
        <title>Complete Genome Sequence of Halotalea alkalilenta IHB B 13600.</title>
        <authorList>
            <person name="Swarnkar M.K."/>
            <person name="Sharma A."/>
            <person name="Kaushal K."/>
            <person name="Soni R."/>
            <person name="Rana S."/>
            <person name="Singh A.K."/>
            <person name="Gulati A."/>
        </authorList>
    </citation>
    <scope>NUCLEOTIDE SEQUENCE [LARGE SCALE GENOMIC DNA]</scope>
    <source>
        <strain evidence="4 5">IHB B 13600</strain>
    </source>
</reference>
<dbReference type="PANTHER" id="PTHR35333">
    <property type="entry name" value="BETA-LACTAMASE"/>
    <property type="match status" value="1"/>
</dbReference>
<dbReference type="GO" id="GO:0046677">
    <property type="term" value="P:response to antibiotic"/>
    <property type="evidence" value="ECO:0007669"/>
    <property type="project" value="InterPro"/>
</dbReference>
<dbReference type="GO" id="GO:0008800">
    <property type="term" value="F:beta-lactamase activity"/>
    <property type="evidence" value="ECO:0007669"/>
    <property type="project" value="UniProtKB-EC"/>
</dbReference>
<evidence type="ECO:0000259" key="3">
    <source>
        <dbReference type="Pfam" id="PF13354"/>
    </source>
</evidence>
<dbReference type="STRING" id="376489.A5892_07740"/>